<reference evidence="5 6" key="1">
    <citation type="journal article" date="2023" name="Int. J. Syst. Evol. Microbiol.">
        <title>Lactiplantibacillus brownii sp. nov., a novel psychrotolerant species isolated from sauerkraut.</title>
        <authorList>
            <person name="Heng Y.C."/>
            <person name="Silvaraju S."/>
            <person name="Lee J.K.Y."/>
            <person name="Kittelmann S."/>
        </authorList>
    </citation>
    <scope>NUCLEOTIDE SEQUENCE [LARGE SCALE GENOMIC DNA]</scope>
    <source>
        <strain evidence="5 6">WILCCON 0030</strain>
    </source>
</reference>
<evidence type="ECO:0000313" key="6">
    <source>
        <dbReference type="Proteomes" id="UP001227831"/>
    </source>
</evidence>
<dbReference type="PANTHER" id="PTHR43691:SF11">
    <property type="entry name" value="FI09636P-RELATED"/>
    <property type="match status" value="1"/>
</dbReference>
<comment type="caution">
    <text evidence="5">The sequence shown here is derived from an EMBL/GenBank/DDBJ whole genome shotgun (WGS) entry which is preliminary data.</text>
</comment>
<organism evidence="5 6">
    <name type="scientific">Lactiplantibacillus brownii</name>
    <dbReference type="NCBI Taxonomy" id="3069269"/>
    <lineage>
        <taxon>Bacteria</taxon>
        <taxon>Bacillati</taxon>
        <taxon>Bacillota</taxon>
        <taxon>Bacilli</taxon>
        <taxon>Lactobacillales</taxon>
        <taxon>Lactobacillaceae</taxon>
        <taxon>Lactiplantibacillus</taxon>
    </lineage>
</organism>
<dbReference type="SUPFAM" id="SSF53167">
    <property type="entry name" value="Purine and uridine phosphorylases"/>
    <property type="match status" value="1"/>
</dbReference>
<sequence>MRDELTLLHFDDDPEAVLSPSTEGNFKLPEKALLMLTDDQHFQQIVTHYHGVEVAHFDSITKVARVYQVNRHGQKIAMAQAPLGAPGAVMILESLIAFGVRQVLGVGSCGALTELPENIFLSPTAALRDEGTSFHYLPASEWATVDPTMVAGIQKGLLQRHIPVRLVKTWTTDAIFRENKSRITSVKLAGCEVVEMECAALVACAKFRKIKFGQLLYTADSLANLDRHDPRQWGTDAVIPAIELAIEILVELPA</sequence>
<dbReference type="Proteomes" id="UP001227831">
    <property type="component" value="Unassembled WGS sequence"/>
</dbReference>
<accession>A0ABU1A8B7</accession>
<gene>
    <name evidence="5" type="ORF">RA086_06010</name>
</gene>
<evidence type="ECO:0000259" key="4">
    <source>
        <dbReference type="Pfam" id="PF01048"/>
    </source>
</evidence>
<protein>
    <recommendedName>
        <fullName evidence="2">Uridine phosphorylase</fullName>
        <ecNumber evidence="1">2.4.2.3</ecNumber>
    </recommendedName>
</protein>
<dbReference type="InterPro" id="IPR000845">
    <property type="entry name" value="Nucleoside_phosphorylase_d"/>
</dbReference>
<dbReference type="RefSeq" id="WP_308702951.1">
    <property type="nucleotide sequence ID" value="NZ_AP027463.1"/>
</dbReference>
<dbReference type="Gene3D" id="3.40.50.1580">
    <property type="entry name" value="Nucleoside phosphorylase domain"/>
    <property type="match status" value="1"/>
</dbReference>
<feature type="domain" description="Nucleoside phosphorylase" evidence="4">
    <location>
        <begin position="34"/>
        <end position="228"/>
    </location>
</feature>
<proteinExistence type="predicted"/>
<evidence type="ECO:0000256" key="1">
    <source>
        <dbReference type="ARBA" id="ARBA00011888"/>
    </source>
</evidence>
<dbReference type="EMBL" id="JAVCWF010000001">
    <property type="protein sequence ID" value="MDQ7937179.1"/>
    <property type="molecule type" value="Genomic_DNA"/>
</dbReference>
<dbReference type="EC" id="2.4.2.3" evidence="1"/>
<name>A0ABU1A8B7_9LACO</name>
<evidence type="ECO:0000256" key="2">
    <source>
        <dbReference type="ARBA" id="ARBA00021980"/>
    </source>
</evidence>
<evidence type="ECO:0000313" key="5">
    <source>
        <dbReference type="EMBL" id="MDQ7937179.1"/>
    </source>
</evidence>
<keyword evidence="6" id="KW-1185">Reference proteome</keyword>
<dbReference type="CDD" id="cd09007">
    <property type="entry name" value="NP-I_spr0068"/>
    <property type="match status" value="1"/>
</dbReference>
<dbReference type="Pfam" id="PF01048">
    <property type="entry name" value="PNP_UDP_1"/>
    <property type="match status" value="1"/>
</dbReference>
<comment type="catalytic activity">
    <reaction evidence="3">
        <text>uridine + phosphate = alpha-D-ribose 1-phosphate + uracil</text>
        <dbReference type="Rhea" id="RHEA:24388"/>
        <dbReference type="ChEBI" id="CHEBI:16704"/>
        <dbReference type="ChEBI" id="CHEBI:17568"/>
        <dbReference type="ChEBI" id="CHEBI:43474"/>
        <dbReference type="ChEBI" id="CHEBI:57720"/>
        <dbReference type="EC" id="2.4.2.3"/>
    </reaction>
</comment>
<evidence type="ECO:0000256" key="3">
    <source>
        <dbReference type="ARBA" id="ARBA00048447"/>
    </source>
</evidence>
<dbReference type="InterPro" id="IPR035994">
    <property type="entry name" value="Nucleoside_phosphorylase_sf"/>
</dbReference>
<dbReference type="PANTHER" id="PTHR43691">
    <property type="entry name" value="URIDINE PHOSPHORYLASE"/>
    <property type="match status" value="1"/>
</dbReference>